<dbReference type="PANTHER" id="PTHR33540:SF2">
    <property type="entry name" value="TRNA THREONYLCARBAMOYLADENOSINE BIOSYNTHESIS PROTEIN TSAE"/>
    <property type="match status" value="1"/>
</dbReference>
<dbReference type="PIRSF" id="PIRSF036599">
    <property type="entry name" value="AtpPhos"/>
    <property type="match status" value="1"/>
</dbReference>
<dbReference type="Gene3D" id="3.30.200.20">
    <property type="entry name" value="Phosphorylase Kinase, domain 1"/>
    <property type="match status" value="1"/>
</dbReference>
<dbReference type="PANTHER" id="PTHR33540">
    <property type="entry name" value="TRNA THREONYLCARBAMOYLADENOSINE BIOSYNTHESIS PROTEIN TSAE"/>
    <property type="match status" value="1"/>
</dbReference>
<dbReference type="Pfam" id="PF01636">
    <property type="entry name" value="APH"/>
    <property type="match status" value="1"/>
</dbReference>
<keyword evidence="9" id="KW-0460">Magnesium</keyword>
<evidence type="ECO:0000256" key="8">
    <source>
        <dbReference type="ARBA" id="ARBA00022840"/>
    </source>
</evidence>
<evidence type="ECO:0000256" key="3">
    <source>
        <dbReference type="ARBA" id="ARBA00019010"/>
    </source>
</evidence>
<dbReference type="Proteomes" id="UP000436483">
    <property type="component" value="Unassembled WGS sequence"/>
</dbReference>
<feature type="domain" description="Aminoglycoside phosphotransferase" evidence="11">
    <location>
        <begin position="233"/>
        <end position="425"/>
    </location>
</feature>
<evidence type="ECO:0000256" key="5">
    <source>
        <dbReference type="ARBA" id="ARBA00022694"/>
    </source>
</evidence>
<dbReference type="InterPro" id="IPR003442">
    <property type="entry name" value="T6A_TsaE"/>
</dbReference>
<evidence type="ECO:0000313" key="12">
    <source>
        <dbReference type="EMBL" id="MXQ12035.1"/>
    </source>
</evidence>
<dbReference type="GO" id="GO:0016740">
    <property type="term" value="F:transferase activity"/>
    <property type="evidence" value="ECO:0007669"/>
    <property type="project" value="UniProtKB-KW"/>
</dbReference>
<dbReference type="Pfam" id="PF02367">
    <property type="entry name" value="TsaE"/>
    <property type="match status" value="1"/>
</dbReference>
<dbReference type="SUPFAM" id="SSF56112">
    <property type="entry name" value="Protein kinase-like (PK-like)"/>
    <property type="match status" value="1"/>
</dbReference>
<protein>
    <recommendedName>
        <fullName evidence="3">tRNA threonylcarbamoyladenosine biosynthesis protein TsaE</fullName>
    </recommendedName>
    <alternativeName>
        <fullName evidence="10">t(6)A37 threonylcarbamoyladenosine biosynthesis protein TsaE</fullName>
    </alternativeName>
</protein>
<dbReference type="AlphaFoldDB" id="A0A7X3SP94"/>
<comment type="similarity">
    <text evidence="2">Belongs to the TsaE family.</text>
</comment>
<evidence type="ECO:0000259" key="11">
    <source>
        <dbReference type="Pfam" id="PF01636"/>
    </source>
</evidence>
<dbReference type="SUPFAM" id="SSF52540">
    <property type="entry name" value="P-loop containing nucleoside triphosphate hydrolases"/>
    <property type="match status" value="1"/>
</dbReference>
<dbReference type="Gene3D" id="3.40.50.300">
    <property type="entry name" value="P-loop containing nucleotide triphosphate hydrolases"/>
    <property type="match status" value="1"/>
</dbReference>
<keyword evidence="7" id="KW-0547">Nucleotide-binding</keyword>
<reference evidence="12 13" key="2">
    <citation type="submission" date="2020-01" db="EMBL/GenBank/DDBJ databases">
        <title>Microvirga sp. nov., an arsenate reduction bacterium isolated from Tibet hotspring sediments.</title>
        <authorList>
            <person name="Xian W.-D."/>
            <person name="Li W.-J."/>
        </authorList>
    </citation>
    <scope>NUCLEOTIDE SEQUENCE [LARGE SCALE GENOMIC DNA]</scope>
    <source>
        <strain evidence="12 13">KCTC 23863</strain>
    </source>
</reference>
<dbReference type="InterPro" id="IPR012180">
    <property type="entry name" value="Bifunc_ATPase/PTrfase"/>
</dbReference>
<keyword evidence="12" id="KW-0808">Transferase</keyword>
<dbReference type="InterPro" id="IPR002575">
    <property type="entry name" value="Aminoglycoside_PTrfase"/>
</dbReference>
<dbReference type="GO" id="GO:0005737">
    <property type="term" value="C:cytoplasm"/>
    <property type="evidence" value="ECO:0007669"/>
    <property type="project" value="UniProtKB-SubCell"/>
</dbReference>
<evidence type="ECO:0000256" key="7">
    <source>
        <dbReference type="ARBA" id="ARBA00022741"/>
    </source>
</evidence>
<evidence type="ECO:0000256" key="9">
    <source>
        <dbReference type="ARBA" id="ARBA00022842"/>
    </source>
</evidence>
<evidence type="ECO:0000256" key="2">
    <source>
        <dbReference type="ARBA" id="ARBA00007599"/>
    </source>
</evidence>
<keyword evidence="5" id="KW-0819">tRNA processing</keyword>
<dbReference type="OrthoDB" id="9809275at2"/>
<dbReference type="EMBL" id="WURB01000006">
    <property type="protein sequence ID" value="MXQ12035.1"/>
    <property type="molecule type" value="Genomic_DNA"/>
</dbReference>
<dbReference type="GO" id="GO:0005524">
    <property type="term" value="F:ATP binding"/>
    <property type="evidence" value="ECO:0007669"/>
    <property type="project" value="UniProtKB-KW"/>
</dbReference>
<proteinExistence type="inferred from homology"/>
<reference evidence="12 13" key="1">
    <citation type="submission" date="2019-12" db="EMBL/GenBank/DDBJ databases">
        <authorList>
            <person name="Yuan C.-G."/>
        </authorList>
    </citation>
    <scope>NUCLEOTIDE SEQUENCE [LARGE SCALE GENOMIC DNA]</scope>
    <source>
        <strain evidence="12 13">KCTC 23863</strain>
    </source>
</reference>
<gene>
    <name evidence="12" type="primary">tsaE</name>
    <name evidence="12" type="ORF">GR328_11280</name>
</gene>
<evidence type="ECO:0000256" key="4">
    <source>
        <dbReference type="ARBA" id="ARBA00022490"/>
    </source>
</evidence>
<keyword evidence="6" id="KW-0479">Metal-binding</keyword>
<dbReference type="NCBIfam" id="TIGR00150">
    <property type="entry name" value="T6A_YjeE"/>
    <property type="match status" value="1"/>
</dbReference>
<dbReference type="Gene3D" id="3.90.1200.10">
    <property type="match status" value="1"/>
</dbReference>
<accession>A0A7X3SP94</accession>
<evidence type="ECO:0000313" key="13">
    <source>
        <dbReference type="Proteomes" id="UP000436483"/>
    </source>
</evidence>
<dbReference type="InterPro" id="IPR027417">
    <property type="entry name" value="P-loop_NTPase"/>
</dbReference>
<sequence length="526" mass="58128">MVNGLALMSEQDVSQAAWIVTLSDHEATEDFARKLAEELKPGDLVTLSGGLGAGKTTFARALVRALTSEPELEVPSPTFTLMQVYDGPLCPIVHADFYRLSGGYELVELGWEEVTENAVSLVEWPERAEGALNPDHLDIRLDFGPGGQGRIAMLTGTGTFASRLQRIKAFRNLVESCGWSNAVRLPMPSDASVIRSYERLIKMTGETALLMISPPRPAGPPVRRGKPYTTIAKLAETVHAFVAMDKGLRALGLSAPYIYGEDLDTGLLLIEDLGVDPVTDESGPIPERYAEATRLLVKLHTTELPQVLPVTEGIEHAIPRYDLEALLIEVELLADWYVPHIIGTQLSGSARAEFLNLWTEALGEILAGPTTWTLRDYHSPNLIWMSQREGLQRVGLIDFQDAVLGPPAYDVASLLQDARVTVPADLELKLIGLYARERKSADPAFDVSTFARAYAIMAAQRATKILGIFARLDRRDRKPHYLRHLPRVETYLTRNLAHPALAKLKVWYESYLPRLIPLEDETPPSA</sequence>
<organism evidence="12 13">
    <name type="scientific">Microvirga makkahensis</name>
    <dbReference type="NCBI Taxonomy" id="1128670"/>
    <lineage>
        <taxon>Bacteria</taxon>
        <taxon>Pseudomonadati</taxon>
        <taxon>Pseudomonadota</taxon>
        <taxon>Alphaproteobacteria</taxon>
        <taxon>Hyphomicrobiales</taxon>
        <taxon>Methylobacteriaceae</taxon>
        <taxon>Microvirga</taxon>
    </lineage>
</organism>
<evidence type="ECO:0000256" key="1">
    <source>
        <dbReference type="ARBA" id="ARBA00004496"/>
    </source>
</evidence>
<name>A0A7X3SP94_9HYPH</name>
<comment type="caution">
    <text evidence="12">The sequence shown here is derived from an EMBL/GenBank/DDBJ whole genome shotgun (WGS) entry which is preliminary data.</text>
</comment>
<keyword evidence="8" id="KW-0067">ATP-binding</keyword>
<comment type="subcellular location">
    <subcellularLocation>
        <location evidence="1">Cytoplasm</location>
    </subcellularLocation>
</comment>
<dbReference type="GO" id="GO:0002949">
    <property type="term" value="P:tRNA threonylcarbamoyladenosine modification"/>
    <property type="evidence" value="ECO:0007669"/>
    <property type="project" value="InterPro"/>
</dbReference>
<evidence type="ECO:0000256" key="6">
    <source>
        <dbReference type="ARBA" id="ARBA00022723"/>
    </source>
</evidence>
<dbReference type="InterPro" id="IPR011009">
    <property type="entry name" value="Kinase-like_dom_sf"/>
</dbReference>
<keyword evidence="4" id="KW-0963">Cytoplasm</keyword>
<keyword evidence="13" id="KW-1185">Reference proteome</keyword>
<evidence type="ECO:0000256" key="10">
    <source>
        <dbReference type="ARBA" id="ARBA00032441"/>
    </source>
</evidence>
<dbReference type="GO" id="GO:0046872">
    <property type="term" value="F:metal ion binding"/>
    <property type="evidence" value="ECO:0007669"/>
    <property type="project" value="UniProtKB-KW"/>
</dbReference>